<reference evidence="2 3" key="1">
    <citation type="journal article" date="2009" name="Stand. Genomic Sci.">
        <title>Complete genome sequence of Kytococcus sedentarius type strain (541).</title>
        <authorList>
            <person name="Sims D."/>
            <person name="Brettin T."/>
            <person name="Detter J.C."/>
            <person name="Han C."/>
            <person name="Lapidus A."/>
            <person name="Copeland A."/>
            <person name="Glavina Del Rio T."/>
            <person name="Nolan M."/>
            <person name="Chen F."/>
            <person name="Lucas S."/>
            <person name="Tice H."/>
            <person name="Cheng J.F."/>
            <person name="Bruce D."/>
            <person name="Goodwin L."/>
            <person name="Pitluck S."/>
            <person name="Ovchinnikova G."/>
            <person name="Pati A."/>
            <person name="Ivanova N."/>
            <person name="Mavrommatis K."/>
            <person name="Chen A."/>
            <person name="Palaniappan K."/>
            <person name="D'haeseleer P."/>
            <person name="Chain P."/>
            <person name="Bristow J."/>
            <person name="Eisen J.A."/>
            <person name="Markowitz V."/>
            <person name="Hugenholtz P."/>
            <person name="Schneider S."/>
            <person name="Goker M."/>
            <person name="Pukall R."/>
            <person name="Kyrpides N.C."/>
            <person name="Klenk H.P."/>
        </authorList>
    </citation>
    <scope>NUCLEOTIDE SEQUENCE [LARGE SCALE GENOMIC DNA]</scope>
    <source>
        <strain evidence="3">ATCC 14392 / DSM 20547 / JCM 11482 / CCUG 33030 / NBRC 15357 / NCTC 11040 / CCM 314 / 541</strain>
    </source>
</reference>
<keyword evidence="3" id="KW-1185">Reference proteome</keyword>
<evidence type="ECO:0000313" key="3">
    <source>
        <dbReference type="Proteomes" id="UP000006666"/>
    </source>
</evidence>
<proteinExistence type="predicted"/>
<evidence type="ECO:0000313" key="2">
    <source>
        <dbReference type="EMBL" id="ACV06463.1"/>
    </source>
</evidence>
<dbReference type="KEGG" id="kse:Ksed_14370"/>
<evidence type="ECO:0000256" key="1">
    <source>
        <dbReference type="SAM" id="MobiDB-lite"/>
    </source>
</evidence>
<sequence>MSNPATGSITSWPEARWMLSAAGPTPASKGTVSTR</sequence>
<organism evidence="2 3">
    <name type="scientific">Kytococcus sedentarius (strain ATCC 14392 / DSM 20547 / JCM 11482 / CCUG 33030 / NBRC 15357 / NCTC 11040 / CCM 314 / 541)</name>
    <name type="common">Micrococcus sedentarius</name>
    <dbReference type="NCBI Taxonomy" id="478801"/>
    <lineage>
        <taxon>Bacteria</taxon>
        <taxon>Bacillati</taxon>
        <taxon>Actinomycetota</taxon>
        <taxon>Actinomycetes</taxon>
        <taxon>Micrococcales</taxon>
        <taxon>Kytococcaceae</taxon>
        <taxon>Kytococcus</taxon>
    </lineage>
</organism>
<dbReference type="HOGENOM" id="CLU_3365507_0_0_11"/>
<dbReference type="EMBL" id="CP001686">
    <property type="protein sequence ID" value="ACV06463.1"/>
    <property type="molecule type" value="Genomic_DNA"/>
</dbReference>
<protein>
    <submittedName>
        <fullName evidence="2">Uncharacterized protein</fullName>
    </submittedName>
</protein>
<name>C7NHV6_KYTSD</name>
<feature type="compositionally biased region" description="Polar residues" evidence="1">
    <location>
        <begin position="1"/>
        <end position="11"/>
    </location>
</feature>
<dbReference type="AlphaFoldDB" id="C7NHV6"/>
<dbReference type="STRING" id="478801.Ksed_14370"/>
<dbReference type="Proteomes" id="UP000006666">
    <property type="component" value="Chromosome"/>
</dbReference>
<gene>
    <name evidence="2" type="ordered locus">Ksed_14370</name>
</gene>
<feature type="region of interest" description="Disordered" evidence="1">
    <location>
        <begin position="1"/>
        <end position="35"/>
    </location>
</feature>
<accession>C7NHV6</accession>